<reference evidence="1" key="2">
    <citation type="submission" date="2020-10" db="EMBL/GenBank/DDBJ databases">
        <authorList>
            <person name="Peck L.D."/>
            <person name="Nowell R.W."/>
            <person name="Flood J."/>
            <person name="Ryan M.J."/>
            <person name="Barraclough T.G."/>
        </authorList>
    </citation>
    <scope>NUCLEOTIDE SEQUENCE</scope>
    <source>
        <strain evidence="1">IMI 127659i</strain>
    </source>
</reference>
<dbReference type="Proteomes" id="UP000750502">
    <property type="component" value="Unassembled WGS sequence"/>
</dbReference>
<comment type="caution">
    <text evidence="1">The sequence shown here is derived from an EMBL/GenBank/DDBJ whole genome shotgun (WGS) entry which is preliminary data.</text>
</comment>
<name>A0A9P7I094_9HYPO</name>
<dbReference type="AlphaFoldDB" id="A0A9P7I094"/>
<evidence type="ECO:0000313" key="2">
    <source>
        <dbReference type="Proteomes" id="UP000750502"/>
    </source>
</evidence>
<proteinExistence type="predicted"/>
<organism evidence="1 2">
    <name type="scientific">Fusarium xylarioides</name>
    <dbReference type="NCBI Taxonomy" id="221167"/>
    <lineage>
        <taxon>Eukaryota</taxon>
        <taxon>Fungi</taxon>
        <taxon>Dikarya</taxon>
        <taxon>Ascomycota</taxon>
        <taxon>Pezizomycotina</taxon>
        <taxon>Sordariomycetes</taxon>
        <taxon>Hypocreomycetidae</taxon>
        <taxon>Hypocreales</taxon>
        <taxon>Nectriaceae</taxon>
        <taxon>Fusarium</taxon>
        <taxon>Fusarium fujikuroi species complex</taxon>
    </lineage>
</organism>
<reference evidence="1" key="1">
    <citation type="journal article" date="2020" name="bioRxiv">
        <title>Historical genomics reveals the evolutionary mechanisms behind multiple outbreaks of the host-specific coffee wilt pathogen Fusarium xylarioides.</title>
        <authorList>
            <person name="Peck D."/>
            <person name="Nowell R.W."/>
            <person name="Flood J."/>
            <person name="Ryan M.J."/>
            <person name="Barraclough T.G."/>
        </authorList>
    </citation>
    <scope>NUCLEOTIDE SEQUENCE</scope>
    <source>
        <strain evidence="1">IMI 127659i</strain>
    </source>
</reference>
<protein>
    <submittedName>
        <fullName evidence="1">Uncharacterized protein</fullName>
    </submittedName>
</protein>
<gene>
    <name evidence="1" type="ORF">H9Q72_002442</name>
</gene>
<dbReference type="EMBL" id="JADFTT010000050">
    <property type="protein sequence ID" value="KAG5770827.1"/>
    <property type="molecule type" value="Genomic_DNA"/>
</dbReference>
<evidence type="ECO:0000313" key="1">
    <source>
        <dbReference type="EMBL" id="KAG5770827.1"/>
    </source>
</evidence>
<accession>A0A9P7I094</accession>
<sequence>MDVGLRSMSFRNIILLCNSFFDLIPSSTAPILHTCLLLASLTLPEMDATNVEFDPTTLYSNKAAEKASIINLVVANAPPGAARAVVVNGWHTSRSDRRNHCTVDFYDAANNPMGRKHIV</sequence>
<dbReference type="OrthoDB" id="2790530at2759"/>
<keyword evidence="2" id="KW-1185">Reference proteome</keyword>